<accession>A0ABD2NIG6</accession>
<reference evidence="1 2" key="1">
    <citation type="journal article" date="2021" name="BMC Biol.">
        <title>Horizontally acquired antibacterial genes associated with adaptive radiation of ladybird beetles.</title>
        <authorList>
            <person name="Li H.S."/>
            <person name="Tang X.F."/>
            <person name="Huang Y.H."/>
            <person name="Xu Z.Y."/>
            <person name="Chen M.L."/>
            <person name="Du X.Y."/>
            <person name="Qiu B.Y."/>
            <person name="Chen P.T."/>
            <person name="Zhang W."/>
            <person name="Slipinski A."/>
            <person name="Escalona H.E."/>
            <person name="Waterhouse R.M."/>
            <person name="Zwick A."/>
            <person name="Pang H."/>
        </authorList>
    </citation>
    <scope>NUCLEOTIDE SEQUENCE [LARGE SCALE GENOMIC DNA]</scope>
    <source>
        <strain evidence="1">SYSU2018</strain>
    </source>
</reference>
<comment type="caution">
    <text evidence="1">The sequence shown here is derived from an EMBL/GenBank/DDBJ whole genome shotgun (WGS) entry which is preliminary data.</text>
</comment>
<name>A0ABD2NIG6_9CUCU</name>
<keyword evidence="2" id="KW-1185">Reference proteome</keyword>
<organism evidence="1 2">
    <name type="scientific">Cryptolaemus montrouzieri</name>
    <dbReference type="NCBI Taxonomy" id="559131"/>
    <lineage>
        <taxon>Eukaryota</taxon>
        <taxon>Metazoa</taxon>
        <taxon>Ecdysozoa</taxon>
        <taxon>Arthropoda</taxon>
        <taxon>Hexapoda</taxon>
        <taxon>Insecta</taxon>
        <taxon>Pterygota</taxon>
        <taxon>Neoptera</taxon>
        <taxon>Endopterygota</taxon>
        <taxon>Coleoptera</taxon>
        <taxon>Polyphaga</taxon>
        <taxon>Cucujiformia</taxon>
        <taxon>Coccinelloidea</taxon>
        <taxon>Coccinellidae</taxon>
        <taxon>Scymninae</taxon>
        <taxon>Scymnini</taxon>
        <taxon>Cryptolaemus</taxon>
    </lineage>
</organism>
<dbReference type="AlphaFoldDB" id="A0ABD2NIG6"/>
<evidence type="ECO:0000313" key="1">
    <source>
        <dbReference type="EMBL" id="KAL3278496.1"/>
    </source>
</evidence>
<protein>
    <submittedName>
        <fullName evidence="1">Uncharacterized protein</fullName>
    </submittedName>
</protein>
<sequence>MKSTHVRSNSLGDFPLERTESENANLERLVKKRKLEDMLLKLSPAGENKNEQENKRYLEAGCSNDWPEIQFKITEMKRGSLMDWENKADIAYWRGETEKVRDKGIGKIIATRFPEIGELE</sequence>
<dbReference type="EMBL" id="JABFTP020000103">
    <property type="protein sequence ID" value="KAL3278496.1"/>
    <property type="molecule type" value="Genomic_DNA"/>
</dbReference>
<proteinExistence type="predicted"/>
<gene>
    <name evidence="1" type="ORF">HHI36_013815</name>
</gene>
<dbReference type="Proteomes" id="UP001516400">
    <property type="component" value="Unassembled WGS sequence"/>
</dbReference>
<evidence type="ECO:0000313" key="2">
    <source>
        <dbReference type="Proteomes" id="UP001516400"/>
    </source>
</evidence>